<evidence type="ECO:0000256" key="1">
    <source>
        <dbReference type="ARBA" id="ARBA00022676"/>
    </source>
</evidence>
<accession>A0A1E3FX66</accession>
<dbReference type="CDD" id="cd03789">
    <property type="entry name" value="GT9_LPS_heptosyltransferase"/>
    <property type="match status" value="1"/>
</dbReference>
<dbReference type="GO" id="GO:0008713">
    <property type="term" value="F:ADP-heptose-lipopolysaccharide heptosyltransferase activity"/>
    <property type="evidence" value="ECO:0007669"/>
    <property type="project" value="TreeGrafter"/>
</dbReference>
<evidence type="ECO:0000256" key="2">
    <source>
        <dbReference type="ARBA" id="ARBA00022679"/>
    </source>
</evidence>
<dbReference type="EMBL" id="CP090642">
    <property type="protein sequence ID" value="WFN22523.1"/>
    <property type="molecule type" value="Genomic_DNA"/>
</dbReference>
<proteinExistence type="predicted"/>
<name>A0A1E3FX66_9BURK</name>
<keyword evidence="1" id="KW-0328">Glycosyltransferase</keyword>
<evidence type="ECO:0000313" key="5">
    <source>
        <dbReference type="EMBL" id="WFN22523.1"/>
    </source>
</evidence>
<keyword evidence="7" id="KW-1185">Reference proteome</keyword>
<dbReference type="GO" id="GO:0005829">
    <property type="term" value="C:cytosol"/>
    <property type="evidence" value="ECO:0007669"/>
    <property type="project" value="TreeGrafter"/>
</dbReference>
<dbReference type="Pfam" id="PF01075">
    <property type="entry name" value="Glyco_transf_9"/>
    <property type="match status" value="1"/>
</dbReference>
<dbReference type="EMBL" id="JAENIB010000023">
    <property type="protein sequence ID" value="MBK1934793.1"/>
    <property type="molecule type" value="Genomic_DNA"/>
</dbReference>
<dbReference type="InterPro" id="IPR002201">
    <property type="entry name" value="Glyco_trans_9"/>
</dbReference>
<evidence type="ECO:0000313" key="6">
    <source>
        <dbReference type="Proteomes" id="UP000611459"/>
    </source>
</evidence>
<evidence type="ECO:0000313" key="4">
    <source>
        <dbReference type="EMBL" id="MBO1834495.1"/>
    </source>
</evidence>
<sequence length="361" mass="39023">MTTEPADFERVPRPARIAVFRALQLGDMLCAVPALRALRRGEPDARITLIGLPWAREFASRFSDYIDGFIAFPGAPGLGEQPVPDAAAREAFVAECRARDFDLAIQLHGSGTCTNAIVASLGATRTAGFVPVDGGATRLDHTLVWRDDEPEVTRYLALMRALGYADCGDYLEFPLGGLDYALWHVLCDEHALDPERYVIVHPGARMASRRWPVDRFALAARQLADDGWQIVLTGTRAELALADAFAEHLARPCVNLCGRTPLGALAALIGRARLLLCNDTGVSHVAAALGTPSVVVACGSDTARWAPLDGARHRVLANYPACRPCMFDTCPYGHECAMAIGVGDVIERAGELLAEERRHVT</sequence>
<dbReference type="AlphaFoldDB" id="A0A1E3FX66"/>
<keyword evidence="2" id="KW-0808">Transferase</keyword>
<dbReference type="RefSeq" id="WP_039341269.1">
    <property type="nucleotide sequence ID" value="NZ_AP018359.1"/>
</dbReference>
<reference evidence="5 8" key="3">
    <citation type="submission" date="2021-12" db="EMBL/GenBank/DDBJ databases">
        <title>Genomic and phenotypic characterization of three Burkholderia contaminans isolates recovered from different sources.</title>
        <authorList>
            <person name="Lopez De Volder A."/>
            <person name="Fan Y."/>
            <person name="Nunvar J."/>
            <person name="Herrera T."/>
            <person name="Timp W."/>
            <person name="Degrossi J."/>
        </authorList>
    </citation>
    <scope>NUCLEOTIDE SEQUENCE [LARGE SCALE GENOMIC DNA]</scope>
    <source>
        <strain evidence="5 8">LMG 23361</strain>
    </source>
</reference>
<reference evidence="3" key="1">
    <citation type="submission" date="2021-01" db="EMBL/GenBank/DDBJ databases">
        <title>Outbreak of Burkholderia contaminns endophthalmitis traced to a clinical ventilation system.</title>
        <authorList>
            <person name="Lipuma J."/>
            <person name="Spilker T."/>
            <person name="Kratholm J."/>
        </authorList>
    </citation>
    <scope>NUCLEOTIDE SEQUENCE</scope>
    <source>
        <strain evidence="3">HI4954</strain>
    </source>
</reference>
<evidence type="ECO:0000313" key="3">
    <source>
        <dbReference type="EMBL" id="MBK1934793.1"/>
    </source>
</evidence>
<dbReference type="GO" id="GO:0009244">
    <property type="term" value="P:lipopolysaccharide core region biosynthetic process"/>
    <property type="evidence" value="ECO:0007669"/>
    <property type="project" value="TreeGrafter"/>
</dbReference>
<dbReference type="GeneID" id="93194384"/>
<gene>
    <name evidence="4" type="ORF">J4M89_34445</name>
    <name evidence="3" type="ORF">JIN94_33400</name>
    <name evidence="5" type="ORF">LXE91_38255</name>
</gene>
<dbReference type="InterPro" id="IPR051199">
    <property type="entry name" value="LPS_LOS_Heptosyltrfase"/>
</dbReference>
<protein>
    <submittedName>
        <fullName evidence="3">Glycosyltransferase family 9 protein</fullName>
    </submittedName>
</protein>
<dbReference type="Proteomes" id="UP000611459">
    <property type="component" value="Unassembled WGS sequence"/>
</dbReference>
<dbReference type="PANTHER" id="PTHR30160">
    <property type="entry name" value="TETRAACYLDISACCHARIDE 4'-KINASE-RELATED"/>
    <property type="match status" value="1"/>
</dbReference>
<evidence type="ECO:0000313" key="7">
    <source>
        <dbReference type="Proteomes" id="UP000664048"/>
    </source>
</evidence>
<organism evidence="3 6">
    <name type="scientific">Burkholderia contaminans</name>
    <dbReference type="NCBI Taxonomy" id="488447"/>
    <lineage>
        <taxon>Bacteria</taxon>
        <taxon>Pseudomonadati</taxon>
        <taxon>Pseudomonadota</taxon>
        <taxon>Betaproteobacteria</taxon>
        <taxon>Burkholderiales</taxon>
        <taxon>Burkholderiaceae</taxon>
        <taxon>Burkholderia</taxon>
        <taxon>Burkholderia cepacia complex</taxon>
    </lineage>
</organism>
<dbReference type="OrthoDB" id="9807356at2"/>
<dbReference type="SUPFAM" id="SSF53756">
    <property type="entry name" value="UDP-Glycosyltransferase/glycogen phosphorylase"/>
    <property type="match status" value="1"/>
</dbReference>
<dbReference type="EMBL" id="JAGEMX010000019">
    <property type="protein sequence ID" value="MBO1834495.1"/>
    <property type="molecule type" value="Genomic_DNA"/>
</dbReference>
<dbReference type="PANTHER" id="PTHR30160:SF1">
    <property type="entry name" value="LIPOPOLYSACCHARIDE 1,2-N-ACETYLGLUCOSAMINETRANSFERASE-RELATED"/>
    <property type="match status" value="1"/>
</dbReference>
<dbReference type="Proteomes" id="UP001220209">
    <property type="component" value="Chromosome 3"/>
</dbReference>
<evidence type="ECO:0000313" key="8">
    <source>
        <dbReference type="Proteomes" id="UP001220209"/>
    </source>
</evidence>
<reference evidence="4 7" key="2">
    <citation type="submission" date="2021-03" db="EMBL/GenBank/DDBJ databases">
        <title>Clinical course, treatment and visual outcome of an outbreak of Burkholderia contaminans endophthalmitis following cataract surgery.</title>
        <authorList>
            <person name="Lind C."/>
            <person name="Olsen K."/>
            <person name="Angelsen N.K."/>
            <person name="Krefting E.A."/>
            <person name="Fossen K."/>
            <person name="Gravningen K."/>
            <person name="Depoorter E."/>
            <person name="Vandamme P."/>
            <person name="Bertelsen G."/>
        </authorList>
    </citation>
    <scope>NUCLEOTIDE SEQUENCE [LARGE SCALE GENOMIC DNA]</scope>
    <source>
        <strain evidence="4 7">51242556</strain>
    </source>
</reference>
<dbReference type="Gene3D" id="3.40.50.2000">
    <property type="entry name" value="Glycogen Phosphorylase B"/>
    <property type="match status" value="2"/>
</dbReference>
<dbReference type="Proteomes" id="UP000664048">
    <property type="component" value="Unassembled WGS sequence"/>
</dbReference>